<sequence length="583" mass="65866">MTGNNHDPPPNGHGSYDNQDHPSSNGHVSYAQPDRLRNGLNELDISSGFQVTLNEYNSMHARMNNGLNLLMNVYRDTNNKLHELEDKNMELLSKIQEYRDYTAELEHYIRGLEVKNRVLNDTSNAFACLIIDGDGALFKEEYLAQGEEGGREAAHKLHSAIKTYLESANMEDHIKTIVAKVYLNVEGLTKALMESGIIHEEDKLTKFGRGFCQAQPFFEFIDVGRGKEKADLKATKHFHLMLHLKECKRVMLAGCHDNGYATYLEEYRWACDKITLVETTPAANGVAKLKQHFDFRKFPDVFRSEPLFVKKRSQQHYPFLTPYGNIEAPLSPPSTYATKAQEPAIGKKNHPATPSDAQTSRGASPSAALTKTPSPTQAAATPAPSLDGPQKKNHQPADDEGWQPVSYAKAAGYTKVGRMTSSNDPVIGNFRNPQPKTEKLYFYLNEAQQRLDHPLARPPDTQTRQDMEERTKKNGANYCNGHHLIKRCKHLAENNHGDCDYIHGAPLSEKDRKFLWYKARSVICRNGSDCREDYCLAGHHCAWGKDCRIGKECRFKKTHGVDLEPFYIVHEGDPCPKRLIRRG</sequence>
<comment type="caution">
    <text evidence="5">The sequence shown here is derived from an EMBL/GenBank/DDBJ whole genome shotgun (WGS) entry which is preliminary data.</text>
</comment>
<evidence type="ECO:0000256" key="1">
    <source>
        <dbReference type="SAM" id="Coils"/>
    </source>
</evidence>
<proteinExistence type="predicted"/>
<name>A0AAE0MK52_9PEZI</name>
<feature type="domain" description="DUF7923" evidence="3">
    <location>
        <begin position="122"/>
        <end position="302"/>
    </location>
</feature>
<evidence type="ECO:0000259" key="3">
    <source>
        <dbReference type="Pfam" id="PF25540"/>
    </source>
</evidence>
<reference evidence="5" key="1">
    <citation type="journal article" date="2023" name="Mol. Phylogenet. Evol.">
        <title>Genome-scale phylogeny and comparative genomics of the fungal order Sordariales.</title>
        <authorList>
            <person name="Hensen N."/>
            <person name="Bonometti L."/>
            <person name="Westerberg I."/>
            <person name="Brannstrom I.O."/>
            <person name="Guillou S."/>
            <person name="Cros-Aarteil S."/>
            <person name="Calhoun S."/>
            <person name="Haridas S."/>
            <person name="Kuo A."/>
            <person name="Mondo S."/>
            <person name="Pangilinan J."/>
            <person name="Riley R."/>
            <person name="LaButti K."/>
            <person name="Andreopoulos B."/>
            <person name="Lipzen A."/>
            <person name="Chen C."/>
            <person name="Yan M."/>
            <person name="Daum C."/>
            <person name="Ng V."/>
            <person name="Clum A."/>
            <person name="Steindorff A."/>
            <person name="Ohm R.A."/>
            <person name="Martin F."/>
            <person name="Silar P."/>
            <person name="Natvig D.O."/>
            <person name="Lalanne C."/>
            <person name="Gautier V."/>
            <person name="Ament-Velasquez S.L."/>
            <person name="Kruys A."/>
            <person name="Hutchinson M.I."/>
            <person name="Powell A.J."/>
            <person name="Barry K."/>
            <person name="Miller A.N."/>
            <person name="Grigoriev I.V."/>
            <person name="Debuchy R."/>
            <person name="Gladieux P."/>
            <person name="Hiltunen Thoren M."/>
            <person name="Johannesson H."/>
        </authorList>
    </citation>
    <scope>NUCLEOTIDE SEQUENCE</scope>
    <source>
        <strain evidence="5">CBS 560.94</strain>
    </source>
</reference>
<dbReference type="Pfam" id="PF25540">
    <property type="entry name" value="DUF7923"/>
    <property type="match status" value="1"/>
</dbReference>
<protein>
    <recommendedName>
        <fullName evidence="7">C-x8-C-x5-C-x3-H type zinc finger protein</fullName>
    </recommendedName>
</protein>
<feature type="compositionally biased region" description="Polar residues" evidence="2">
    <location>
        <begin position="355"/>
        <end position="369"/>
    </location>
</feature>
<dbReference type="InterPro" id="IPR057654">
    <property type="entry name" value="Znf-CCCH_tandem"/>
</dbReference>
<dbReference type="RefSeq" id="XP_062676834.1">
    <property type="nucleotide sequence ID" value="XM_062829010.1"/>
</dbReference>
<evidence type="ECO:0008006" key="7">
    <source>
        <dbReference type="Google" id="ProtNLM"/>
    </source>
</evidence>
<organism evidence="5 6">
    <name type="scientific">Neurospora tetraspora</name>
    <dbReference type="NCBI Taxonomy" id="94610"/>
    <lineage>
        <taxon>Eukaryota</taxon>
        <taxon>Fungi</taxon>
        <taxon>Dikarya</taxon>
        <taxon>Ascomycota</taxon>
        <taxon>Pezizomycotina</taxon>
        <taxon>Sordariomycetes</taxon>
        <taxon>Sordariomycetidae</taxon>
        <taxon>Sordariales</taxon>
        <taxon>Sordariaceae</taxon>
        <taxon>Neurospora</taxon>
    </lineage>
</organism>
<dbReference type="AlphaFoldDB" id="A0AAE0MK52"/>
<dbReference type="EMBL" id="JAUEPP010000010">
    <property type="protein sequence ID" value="KAK3334668.1"/>
    <property type="molecule type" value="Genomic_DNA"/>
</dbReference>
<dbReference type="PANTHER" id="PTHR37543:SF1">
    <property type="entry name" value="CCCH ZINC FINGER DNA BINDING PROTEIN (AFU_ORTHOLOGUE AFUA_5G12760)"/>
    <property type="match status" value="1"/>
</dbReference>
<gene>
    <name evidence="5" type="ORF">B0H65DRAFT_534673</name>
</gene>
<feature type="domain" description="Tandem CCCH zinc finger" evidence="4">
    <location>
        <begin position="515"/>
        <end position="564"/>
    </location>
</feature>
<accession>A0AAE0MK52</accession>
<feature type="coiled-coil region" evidence="1">
    <location>
        <begin position="67"/>
        <end position="101"/>
    </location>
</feature>
<dbReference type="PANTHER" id="PTHR37543">
    <property type="entry name" value="CCCH ZINC FINGER DNA BINDING PROTEIN (AFU_ORTHOLOGUE AFUA_5G12760)"/>
    <property type="match status" value="1"/>
</dbReference>
<feature type="region of interest" description="Disordered" evidence="2">
    <location>
        <begin position="1"/>
        <end position="32"/>
    </location>
</feature>
<dbReference type="InterPro" id="IPR057683">
    <property type="entry name" value="DUF7923"/>
</dbReference>
<evidence type="ECO:0000256" key="2">
    <source>
        <dbReference type="SAM" id="MobiDB-lite"/>
    </source>
</evidence>
<feature type="region of interest" description="Disordered" evidence="2">
    <location>
        <begin position="331"/>
        <end position="404"/>
    </location>
</feature>
<evidence type="ECO:0000259" key="4">
    <source>
        <dbReference type="Pfam" id="PF25543"/>
    </source>
</evidence>
<evidence type="ECO:0000313" key="5">
    <source>
        <dbReference type="EMBL" id="KAK3334668.1"/>
    </source>
</evidence>
<reference evidence="5" key="2">
    <citation type="submission" date="2023-06" db="EMBL/GenBank/DDBJ databases">
        <authorList>
            <consortium name="Lawrence Berkeley National Laboratory"/>
            <person name="Haridas S."/>
            <person name="Hensen N."/>
            <person name="Bonometti L."/>
            <person name="Westerberg I."/>
            <person name="Brannstrom I.O."/>
            <person name="Guillou S."/>
            <person name="Cros-Aarteil S."/>
            <person name="Calhoun S."/>
            <person name="Kuo A."/>
            <person name="Mondo S."/>
            <person name="Pangilinan J."/>
            <person name="Riley R."/>
            <person name="Labutti K."/>
            <person name="Andreopoulos B."/>
            <person name="Lipzen A."/>
            <person name="Chen C."/>
            <person name="Yanf M."/>
            <person name="Daum C."/>
            <person name="Ng V."/>
            <person name="Clum A."/>
            <person name="Steindorff A."/>
            <person name="Ohm R."/>
            <person name="Martin F."/>
            <person name="Silar P."/>
            <person name="Natvig D."/>
            <person name="Lalanne C."/>
            <person name="Gautier V."/>
            <person name="Ament-Velasquez S.L."/>
            <person name="Kruys A."/>
            <person name="Hutchinson M.I."/>
            <person name="Powell A.J."/>
            <person name="Barry K."/>
            <person name="Miller A.N."/>
            <person name="Grigoriev I.V."/>
            <person name="Debuchy R."/>
            <person name="Gladieux P."/>
            <person name="Thoren M.H."/>
            <person name="Johannesson H."/>
        </authorList>
    </citation>
    <scope>NUCLEOTIDE SEQUENCE</scope>
    <source>
        <strain evidence="5">CBS 560.94</strain>
    </source>
</reference>
<dbReference type="Proteomes" id="UP001278500">
    <property type="component" value="Unassembled WGS sequence"/>
</dbReference>
<evidence type="ECO:0000313" key="6">
    <source>
        <dbReference type="Proteomes" id="UP001278500"/>
    </source>
</evidence>
<keyword evidence="1" id="KW-0175">Coiled coil</keyword>
<keyword evidence="6" id="KW-1185">Reference proteome</keyword>
<dbReference type="Pfam" id="PF25543">
    <property type="entry name" value="zf-CCCH_tandem"/>
    <property type="match status" value="1"/>
</dbReference>
<feature type="compositionally biased region" description="Low complexity" evidence="2">
    <location>
        <begin position="370"/>
        <end position="384"/>
    </location>
</feature>
<dbReference type="GeneID" id="87866164"/>